<feature type="region of interest" description="Disordered" evidence="1">
    <location>
        <begin position="1"/>
        <end position="70"/>
    </location>
</feature>
<dbReference type="EMBL" id="JBHRRZ010000038">
    <property type="protein sequence ID" value="MFC2949746.1"/>
    <property type="molecule type" value="Genomic_DNA"/>
</dbReference>
<evidence type="ECO:0000313" key="2">
    <source>
        <dbReference type="EMBL" id="MFC2949746.1"/>
    </source>
</evidence>
<dbReference type="Pfam" id="PF14168">
    <property type="entry name" value="YjzC"/>
    <property type="match status" value="1"/>
</dbReference>
<protein>
    <submittedName>
        <fullName evidence="2">YjzC family protein</fullName>
    </submittedName>
</protein>
<dbReference type="RefSeq" id="WP_390307717.1">
    <property type="nucleotide sequence ID" value="NZ_JBHRRZ010000038.1"/>
</dbReference>
<dbReference type="InterPro" id="IPR025549">
    <property type="entry name" value="YjzC"/>
</dbReference>
<organism evidence="2 3">
    <name type="scientific">Virgibacillus sediminis</name>
    <dbReference type="NCBI Taxonomy" id="202260"/>
    <lineage>
        <taxon>Bacteria</taxon>
        <taxon>Bacillati</taxon>
        <taxon>Bacillota</taxon>
        <taxon>Bacilli</taxon>
        <taxon>Bacillales</taxon>
        <taxon>Bacillaceae</taxon>
        <taxon>Virgibacillus</taxon>
    </lineage>
</organism>
<evidence type="ECO:0000313" key="3">
    <source>
        <dbReference type="Proteomes" id="UP001595387"/>
    </source>
</evidence>
<dbReference type="Proteomes" id="UP001595387">
    <property type="component" value="Unassembled WGS sequence"/>
</dbReference>
<reference evidence="3" key="1">
    <citation type="journal article" date="2019" name="Int. J. Syst. Evol. Microbiol.">
        <title>The Global Catalogue of Microorganisms (GCM) 10K type strain sequencing project: providing services to taxonomists for standard genome sequencing and annotation.</title>
        <authorList>
            <consortium name="The Broad Institute Genomics Platform"/>
            <consortium name="The Broad Institute Genome Sequencing Center for Infectious Disease"/>
            <person name="Wu L."/>
            <person name="Ma J."/>
        </authorList>
    </citation>
    <scope>NUCLEOTIDE SEQUENCE [LARGE SCALE GENOMIC DNA]</scope>
    <source>
        <strain evidence="3">KCTC 13193</strain>
    </source>
</reference>
<name>A0ABV7A9U9_9BACI</name>
<gene>
    <name evidence="2" type="ORF">ACFODW_15595</name>
</gene>
<evidence type="ECO:0000256" key="1">
    <source>
        <dbReference type="SAM" id="MobiDB-lite"/>
    </source>
</evidence>
<comment type="caution">
    <text evidence="2">The sequence shown here is derived from an EMBL/GenBank/DDBJ whole genome shotgun (WGS) entry which is preliminary data.</text>
</comment>
<sequence>MGEQSMFKAGQKAPNNGIYVENGETGSNVNDPRQVEMEAGQEFPQNTNQDRVWIKKRDLHKPGVQGRSNN</sequence>
<accession>A0ABV7A9U9</accession>
<proteinExistence type="predicted"/>
<keyword evidence="3" id="KW-1185">Reference proteome</keyword>